<evidence type="ECO:0008006" key="3">
    <source>
        <dbReference type="Google" id="ProtNLM"/>
    </source>
</evidence>
<feature type="transmembrane region" description="Helical" evidence="1">
    <location>
        <begin position="37"/>
        <end position="62"/>
    </location>
</feature>
<evidence type="ECO:0000256" key="1">
    <source>
        <dbReference type="SAM" id="Phobius"/>
    </source>
</evidence>
<feature type="transmembrane region" description="Helical" evidence="1">
    <location>
        <begin position="170"/>
        <end position="190"/>
    </location>
</feature>
<dbReference type="AlphaFoldDB" id="A0AAU7QK35"/>
<feature type="transmembrane region" description="Helical" evidence="1">
    <location>
        <begin position="12"/>
        <end position="31"/>
    </location>
</feature>
<dbReference type="EMBL" id="CP157948">
    <property type="protein sequence ID" value="XBS89772.1"/>
    <property type="molecule type" value="Genomic_DNA"/>
</dbReference>
<sequence length="205" mass="22307">MTRLSNKSYQWQTLLSMSAYVALLLLVWPLARSVEGWAAKGLLALAPVLPMFYLFALMARRIRESDELEQRMHLVALGVATMLTAALSLIGGFLAAAHVLAIDGSILIWVFPVMLAGYGITRSLLVRRYGGDMFACAGDAGIPAYVRALLVAVLMAAVAVFAYVKNDDQLWGVFAGMAAAFIVFAGLQLVRRQRKAALADDRAQR</sequence>
<keyword evidence="1" id="KW-0472">Membrane</keyword>
<feature type="transmembrane region" description="Helical" evidence="1">
    <location>
        <begin position="145"/>
        <end position="164"/>
    </location>
</feature>
<dbReference type="RefSeq" id="WP_007806681.1">
    <property type="nucleotide sequence ID" value="NZ_CP157948.1"/>
</dbReference>
<keyword evidence="1" id="KW-0812">Transmembrane</keyword>
<gene>
    <name evidence="2" type="ORF">ABNK63_15470</name>
</gene>
<name>A0AAU7QK35_9GAMM</name>
<accession>A0AAU7QK35</accession>
<keyword evidence="1" id="KW-1133">Transmembrane helix</keyword>
<evidence type="ECO:0000313" key="2">
    <source>
        <dbReference type="EMBL" id="XBS89772.1"/>
    </source>
</evidence>
<proteinExistence type="predicted"/>
<feature type="transmembrane region" description="Helical" evidence="1">
    <location>
        <begin position="74"/>
        <end position="100"/>
    </location>
</feature>
<feature type="transmembrane region" description="Helical" evidence="1">
    <location>
        <begin position="106"/>
        <end position="125"/>
    </location>
</feature>
<protein>
    <recommendedName>
        <fullName evidence="3">DUF1453 domain-containing protein</fullName>
    </recommendedName>
</protein>
<reference evidence="2" key="1">
    <citation type="submission" date="2024-06" db="EMBL/GenBank/DDBJ databases">
        <authorList>
            <person name="Sun Y."/>
        </authorList>
    </citation>
    <scope>NUCLEOTIDE SEQUENCE</scope>
    <source>
        <strain evidence="2">IGA1.0</strain>
    </source>
</reference>
<organism evidence="2">
    <name type="scientific">Rhodanobacter sp. IGA1.0</name>
    <dbReference type="NCBI Taxonomy" id="3158582"/>
    <lineage>
        <taxon>Bacteria</taxon>
        <taxon>Pseudomonadati</taxon>
        <taxon>Pseudomonadota</taxon>
        <taxon>Gammaproteobacteria</taxon>
        <taxon>Lysobacterales</taxon>
        <taxon>Rhodanobacteraceae</taxon>
        <taxon>Rhodanobacter</taxon>
    </lineage>
</organism>